<evidence type="ECO:0000313" key="8">
    <source>
        <dbReference type="Proteomes" id="UP000285624"/>
    </source>
</evidence>
<evidence type="ECO:0000313" key="5">
    <source>
        <dbReference type="EMBL" id="KAG2519756.1"/>
    </source>
</evidence>
<dbReference type="STRING" id="325452.A0A3R7K7E1"/>
<evidence type="ECO:0000256" key="1">
    <source>
        <dbReference type="ARBA" id="ARBA00022614"/>
    </source>
</evidence>
<evidence type="ECO:0000313" key="7">
    <source>
        <dbReference type="EMBL" id="RLN76428.1"/>
    </source>
</evidence>
<reference evidence="4" key="3">
    <citation type="submission" date="2020-06" db="EMBL/GenBank/DDBJ databases">
        <authorList>
            <person name="Studholme D.J."/>
        </authorList>
    </citation>
    <scope>NUCLEOTIDE SEQUENCE</scope>
    <source>
        <strain evidence="5">NZFS 2646</strain>
        <strain evidence="4">NZFS 3630</strain>
    </source>
</reference>
<evidence type="ECO:0000256" key="2">
    <source>
        <dbReference type="ARBA" id="ARBA00022737"/>
    </source>
</evidence>
<dbReference type="InterPro" id="IPR050836">
    <property type="entry name" value="SDS22/Internalin_LRR"/>
</dbReference>
<dbReference type="AlphaFoldDB" id="A0A3R7K7E1"/>
<dbReference type="InterPro" id="IPR032675">
    <property type="entry name" value="LRR_dom_sf"/>
</dbReference>
<protein>
    <recommendedName>
        <fullName evidence="10">U2A'/phosphoprotein 32 family A C-terminal domain-containing protein</fullName>
    </recommendedName>
</protein>
<dbReference type="EMBL" id="MAYM02001025">
    <property type="protein sequence ID" value="RLN27431.1"/>
    <property type="molecule type" value="Genomic_DNA"/>
</dbReference>
<dbReference type="PANTHER" id="PTHR46652">
    <property type="entry name" value="LEUCINE-RICH REPEAT AND IQ DOMAIN-CONTAINING PROTEIN 1-RELATED"/>
    <property type="match status" value="1"/>
</dbReference>
<dbReference type="EMBL" id="JPWV03000264">
    <property type="protein sequence ID" value="KAG2519756.1"/>
    <property type="molecule type" value="Genomic_DNA"/>
</dbReference>
<dbReference type="Proteomes" id="UP000792063">
    <property type="component" value="Unassembled WGS sequence"/>
</dbReference>
<keyword evidence="8" id="KW-1185">Reference proteome</keyword>
<dbReference type="SUPFAM" id="SSF52058">
    <property type="entry name" value="L domain-like"/>
    <property type="match status" value="1"/>
</dbReference>
<evidence type="ECO:0000256" key="3">
    <source>
        <dbReference type="SAM" id="MobiDB-lite"/>
    </source>
</evidence>
<sequence length="288" mass="32489">MDLSSNQYVHEETTASQRGSARGGGREITLEVLLNATKLSVGKKEHLSHYLKRITHLALNGDVSKILDKGGNADGAIRKIQNLHHCPNLKVLYLYDNEIETIENLDVVPQLTQLHLQGNCLHRMQNLKPLKLLEKIYLEKNAISRLEGLHDCLRLQELHLANQAVPLDLEFSFEEETMWALARSLRTLDLSNCRVTTTKPLTLLRSLEQLDLSKNLISDLEGVFALVGGVTSLVELDLRGNPVTATAKYREKTITFSSARLALLDKKDIDPNQRRMMQSHLAHKYRCG</sequence>
<dbReference type="EMBL" id="JPWU03000487">
    <property type="protein sequence ID" value="KAG2513574.1"/>
    <property type="molecule type" value="Genomic_DNA"/>
</dbReference>
<dbReference type="EMBL" id="MBDN02000319">
    <property type="protein sequence ID" value="RLN76428.1"/>
    <property type="molecule type" value="Genomic_DNA"/>
</dbReference>
<organism evidence="6 9">
    <name type="scientific">Phytophthora kernoviae</name>
    <dbReference type="NCBI Taxonomy" id="325452"/>
    <lineage>
        <taxon>Eukaryota</taxon>
        <taxon>Sar</taxon>
        <taxon>Stramenopiles</taxon>
        <taxon>Oomycota</taxon>
        <taxon>Peronosporomycetes</taxon>
        <taxon>Peronosporales</taxon>
        <taxon>Peronosporaceae</taxon>
        <taxon>Phytophthora</taxon>
    </lineage>
</organism>
<dbReference type="PROSITE" id="PS51450">
    <property type="entry name" value="LRR"/>
    <property type="match status" value="4"/>
</dbReference>
<dbReference type="CDD" id="cd21340">
    <property type="entry name" value="PPP1R42"/>
    <property type="match status" value="1"/>
</dbReference>
<dbReference type="Proteomes" id="UP000285624">
    <property type="component" value="Unassembled WGS sequence"/>
</dbReference>
<evidence type="ECO:0000313" key="6">
    <source>
        <dbReference type="EMBL" id="RLN27431.1"/>
    </source>
</evidence>
<proteinExistence type="predicted"/>
<accession>A0A3R7K7E1</accession>
<feature type="region of interest" description="Disordered" evidence="3">
    <location>
        <begin position="1"/>
        <end position="23"/>
    </location>
</feature>
<reference evidence="8 9" key="2">
    <citation type="submission" date="2018-07" db="EMBL/GenBank/DDBJ databases">
        <title>Genome sequencing of oomycete isolates from Chile give support for New Zealand origin for Phytophthora kernoviae and make available the first Nothophytophthora sp. genome.</title>
        <authorList>
            <person name="Studholme D.J."/>
            <person name="Sanfuentes E."/>
            <person name="Panda P."/>
            <person name="Hill R."/>
            <person name="Sambles C."/>
            <person name="Grant M."/>
            <person name="Williams N.M."/>
            <person name="Mcdougal R.L."/>
        </authorList>
    </citation>
    <scope>NUCLEOTIDE SEQUENCE [LARGE SCALE GENOMIC DNA]</scope>
    <source>
        <strain evidence="6">Chile2</strain>
        <strain evidence="7">Chile4</strain>
    </source>
</reference>
<gene>
    <name evidence="6" type="ORF">BBI17_007509</name>
    <name evidence="7" type="ORF">BBO99_00007566</name>
    <name evidence="5" type="ORF">JM16_007015</name>
    <name evidence="4" type="ORF">JM18_008443</name>
</gene>
<dbReference type="Gene3D" id="3.80.10.10">
    <property type="entry name" value="Ribonuclease Inhibitor"/>
    <property type="match status" value="2"/>
</dbReference>
<keyword evidence="1" id="KW-0433">Leucine-rich repeat</keyword>
<dbReference type="SMART" id="SM00365">
    <property type="entry name" value="LRR_SD22"/>
    <property type="match status" value="3"/>
</dbReference>
<reference evidence="4" key="1">
    <citation type="journal article" date="2015" name="Genom Data">
        <title>Genome sequences of six Phytophthora species associated with forests in New Zealand.</title>
        <authorList>
            <person name="Studholme D.J."/>
            <person name="McDougal R.L."/>
            <person name="Sambles C."/>
            <person name="Hansen E."/>
            <person name="Hardy G."/>
            <person name="Grant M."/>
            <person name="Ganley R.J."/>
            <person name="Williams N.M."/>
        </authorList>
    </citation>
    <scope>NUCLEOTIDE SEQUENCE</scope>
    <source>
        <strain evidence="5">NZFS 2646</strain>
        <strain evidence="4">NZFS 3630</strain>
    </source>
</reference>
<comment type="caution">
    <text evidence="6">The sequence shown here is derived from an EMBL/GenBank/DDBJ whole genome shotgun (WGS) entry which is preliminary data.</text>
</comment>
<dbReference type="InterPro" id="IPR001611">
    <property type="entry name" value="Leu-rich_rpt"/>
</dbReference>
<dbReference type="Proteomes" id="UP000285883">
    <property type="component" value="Unassembled WGS sequence"/>
</dbReference>
<dbReference type="InterPro" id="IPR025875">
    <property type="entry name" value="Leu-rich_rpt_4"/>
</dbReference>
<evidence type="ECO:0000313" key="9">
    <source>
        <dbReference type="Proteomes" id="UP000285883"/>
    </source>
</evidence>
<evidence type="ECO:0000313" key="4">
    <source>
        <dbReference type="EMBL" id="KAG2513574.1"/>
    </source>
</evidence>
<dbReference type="PANTHER" id="PTHR46652:SF3">
    <property type="entry name" value="LEUCINE-RICH REPEAT-CONTAINING PROTEIN 9"/>
    <property type="match status" value="1"/>
</dbReference>
<name>A0A3R7K7E1_9STRA</name>
<keyword evidence="2" id="KW-0677">Repeat</keyword>
<dbReference type="Pfam" id="PF12799">
    <property type="entry name" value="LRR_4"/>
    <property type="match status" value="1"/>
</dbReference>
<dbReference type="Proteomes" id="UP000785171">
    <property type="component" value="Unassembled WGS sequence"/>
</dbReference>
<evidence type="ECO:0008006" key="10">
    <source>
        <dbReference type="Google" id="ProtNLM"/>
    </source>
</evidence>